<evidence type="ECO:0000313" key="11">
    <source>
        <dbReference type="EMBL" id="TWT62892.1"/>
    </source>
</evidence>
<comment type="pathway">
    <text evidence="2 9">Amino-acid biosynthesis; L-tryptophan biosynthesis; L-tryptophan from chorismate: step 5/5.</text>
</comment>
<evidence type="ECO:0000313" key="12">
    <source>
        <dbReference type="Proteomes" id="UP000316095"/>
    </source>
</evidence>
<dbReference type="CDD" id="cd04724">
    <property type="entry name" value="Tryptophan_synthase_alpha"/>
    <property type="match status" value="1"/>
</dbReference>
<keyword evidence="7 9" id="KW-0456">Lyase</keyword>
<comment type="caution">
    <text evidence="11">The sequence shown here is derived from an EMBL/GenBank/DDBJ whole genome shotgun (WGS) entry which is preliminary data.</text>
</comment>
<dbReference type="GO" id="GO:0004834">
    <property type="term" value="F:tryptophan synthase activity"/>
    <property type="evidence" value="ECO:0007669"/>
    <property type="project" value="UniProtKB-UniRule"/>
</dbReference>
<dbReference type="EMBL" id="SJPG01000001">
    <property type="protein sequence ID" value="TWT62892.1"/>
    <property type="molecule type" value="Genomic_DNA"/>
</dbReference>
<dbReference type="EC" id="4.2.1.20" evidence="9"/>
<dbReference type="InterPro" id="IPR013785">
    <property type="entry name" value="Aldolase_TIM"/>
</dbReference>
<dbReference type="Gene3D" id="3.20.20.70">
    <property type="entry name" value="Aldolase class I"/>
    <property type="match status" value="1"/>
</dbReference>
<dbReference type="UniPathway" id="UPA00035">
    <property type="reaction ID" value="UER00044"/>
</dbReference>
<comment type="catalytic activity">
    <reaction evidence="8 9">
        <text>(1S,2R)-1-C-(indol-3-yl)glycerol 3-phosphate + L-serine = D-glyceraldehyde 3-phosphate + L-tryptophan + H2O</text>
        <dbReference type="Rhea" id="RHEA:10532"/>
        <dbReference type="ChEBI" id="CHEBI:15377"/>
        <dbReference type="ChEBI" id="CHEBI:33384"/>
        <dbReference type="ChEBI" id="CHEBI:57912"/>
        <dbReference type="ChEBI" id="CHEBI:58866"/>
        <dbReference type="ChEBI" id="CHEBI:59776"/>
        <dbReference type="EC" id="4.2.1.20"/>
    </reaction>
</comment>
<protein>
    <recommendedName>
        <fullName evidence="9">Tryptophan synthase alpha chain</fullName>
        <ecNumber evidence="9">4.2.1.20</ecNumber>
    </recommendedName>
</protein>
<comment type="similarity">
    <text evidence="9 10">Belongs to the TrpA family.</text>
</comment>
<keyword evidence="6 9" id="KW-0057">Aromatic amino acid biosynthesis</keyword>
<sequence length="274" mass="29129">MTQTCSRIEAVFRERGPKGQLAFMPFIAAGDPDLPRTGELLKALAGAGADLIELGFPYSDPIADGPVIQASYTRALAQKTTVDGIFEMVGSLKQESMPPLVAMVSYAIIFRHGTDRFIEQASQAGFSGFIVPDLPSEEASELAPQMQAAGLDLIQLLAPTTTAQRTESIVAHSSGFIYCIAVSGTTGERDQVAGELIEQLKSLKQKTKTPLAVGFGIGKPEHLDPLRGVADGAIVGSAIVKHLQQLSDGGKSFEETLQEIEAFARSMAEAAHQE</sequence>
<feature type="active site" description="Proton acceptor" evidence="9">
    <location>
        <position position="53"/>
    </location>
</feature>
<evidence type="ECO:0000256" key="1">
    <source>
        <dbReference type="ARBA" id="ARBA00003365"/>
    </source>
</evidence>
<evidence type="ECO:0000256" key="4">
    <source>
        <dbReference type="ARBA" id="ARBA00022605"/>
    </source>
</evidence>
<evidence type="ECO:0000256" key="10">
    <source>
        <dbReference type="RuleBase" id="RU003662"/>
    </source>
</evidence>
<dbReference type="GO" id="GO:0005829">
    <property type="term" value="C:cytosol"/>
    <property type="evidence" value="ECO:0007669"/>
    <property type="project" value="TreeGrafter"/>
</dbReference>
<organism evidence="11 12">
    <name type="scientific">Rubinisphaera italica</name>
    <dbReference type="NCBI Taxonomy" id="2527969"/>
    <lineage>
        <taxon>Bacteria</taxon>
        <taxon>Pseudomonadati</taxon>
        <taxon>Planctomycetota</taxon>
        <taxon>Planctomycetia</taxon>
        <taxon>Planctomycetales</taxon>
        <taxon>Planctomycetaceae</taxon>
        <taxon>Rubinisphaera</taxon>
    </lineage>
</organism>
<dbReference type="Proteomes" id="UP000316095">
    <property type="component" value="Unassembled WGS sequence"/>
</dbReference>
<evidence type="ECO:0000256" key="3">
    <source>
        <dbReference type="ARBA" id="ARBA00011270"/>
    </source>
</evidence>
<feature type="active site" description="Proton acceptor" evidence="9">
    <location>
        <position position="64"/>
    </location>
</feature>
<name>A0A5C5XMD1_9PLAN</name>
<dbReference type="InterPro" id="IPR002028">
    <property type="entry name" value="Trp_synthase_suA"/>
</dbReference>
<evidence type="ECO:0000256" key="2">
    <source>
        <dbReference type="ARBA" id="ARBA00004733"/>
    </source>
</evidence>
<dbReference type="HAMAP" id="MF_00131">
    <property type="entry name" value="Trp_synth_alpha"/>
    <property type="match status" value="1"/>
</dbReference>
<keyword evidence="4 9" id="KW-0028">Amino-acid biosynthesis</keyword>
<dbReference type="PROSITE" id="PS00167">
    <property type="entry name" value="TRP_SYNTHASE_ALPHA"/>
    <property type="match status" value="1"/>
</dbReference>
<comment type="function">
    <text evidence="1 9">The alpha subunit is responsible for the aldol cleavage of indoleglycerol phosphate to indole and glyceraldehyde 3-phosphate.</text>
</comment>
<dbReference type="SUPFAM" id="SSF51366">
    <property type="entry name" value="Ribulose-phoshate binding barrel"/>
    <property type="match status" value="1"/>
</dbReference>
<evidence type="ECO:0000256" key="6">
    <source>
        <dbReference type="ARBA" id="ARBA00023141"/>
    </source>
</evidence>
<dbReference type="OrthoDB" id="9804578at2"/>
<reference evidence="11 12" key="1">
    <citation type="submission" date="2019-02" db="EMBL/GenBank/DDBJ databases">
        <title>Deep-cultivation of Planctomycetes and their phenomic and genomic characterization uncovers novel biology.</title>
        <authorList>
            <person name="Wiegand S."/>
            <person name="Jogler M."/>
            <person name="Boedeker C."/>
            <person name="Pinto D."/>
            <person name="Vollmers J."/>
            <person name="Rivas-Marin E."/>
            <person name="Kohn T."/>
            <person name="Peeters S.H."/>
            <person name="Heuer A."/>
            <person name="Rast P."/>
            <person name="Oberbeckmann S."/>
            <person name="Bunk B."/>
            <person name="Jeske O."/>
            <person name="Meyerdierks A."/>
            <person name="Storesund J.E."/>
            <person name="Kallscheuer N."/>
            <person name="Luecker S."/>
            <person name="Lage O.M."/>
            <person name="Pohl T."/>
            <person name="Merkel B.J."/>
            <person name="Hornburger P."/>
            <person name="Mueller R.-W."/>
            <person name="Bruemmer F."/>
            <person name="Labrenz M."/>
            <person name="Spormann A.M."/>
            <person name="Op Den Camp H."/>
            <person name="Overmann J."/>
            <person name="Amann R."/>
            <person name="Jetten M.S.M."/>
            <person name="Mascher T."/>
            <person name="Medema M.H."/>
            <person name="Devos D.P."/>
            <person name="Kaster A.-K."/>
            <person name="Ovreas L."/>
            <person name="Rohde M."/>
            <person name="Galperin M.Y."/>
            <person name="Jogler C."/>
        </authorList>
    </citation>
    <scope>NUCLEOTIDE SEQUENCE [LARGE SCALE GENOMIC DNA]</scope>
    <source>
        <strain evidence="11 12">Pan54</strain>
    </source>
</reference>
<dbReference type="InterPro" id="IPR018204">
    <property type="entry name" value="Trp_synthase_alpha_AS"/>
</dbReference>
<dbReference type="RefSeq" id="WP_146504700.1">
    <property type="nucleotide sequence ID" value="NZ_SJPG01000001.1"/>
</dbReference>
<keyword evidence="5 9" id="KW-0822">Tryptophan biosynthesis</keyword>
<dbReference type="PANTHER" id="PTHR43406">
    <property type="entry name" value="TRYPTOPHAN SYNTHASE, ALPHA CHAIN"/>
    <property type="match status" value="1"/>
</dbReference>
<dbReference type="Pfam" id="PF00290">
    <property type="entry name" value="Trp_syntA"/>
    <property type="match status" value="1"/>
</dbReference>
<proteinExistence type="inferred from homology"/>
<dbReference type="FunFam" id="3.20.20.70:FF:000037">
    <property type="entry name" value="Tryptophan synthase alpha chain"/>
    <property type="match status" value="1"/>
</dbReference>
<evidence type="ECO:0000256" key="7">
    <source>
        <dbReference type="ARBA" id="ARBA00023239"/>
    </source>
</evidence>
<dbReference type="AlphaFoldDB" id="A0A5C5XMD1"/>
<gene>
    <name evidence="9 11" type="primary">trpA</name>
    <name evidence="11" type="ORF">Pan54_36380</name>
</gene>
<evidence type="ECO:0000256" key="5">
    <source>
        <dbReference type="ARBA" id="ARBA00022822"/>
    </source>
</evidence>
<dbReference type="InterPro" id="IPR011060">
    <property type="entry name" value="RibuloseP-bd_barrel"/>
</dbReference>
<accession>A0A5C5XMD1</accession>
<keyword evidence="12" id="KW-1185">Reference proteome</keyword>
<dbReference type="PANTHER" id="PTHR43406:SF1">
    <property type="entry name" value="TRYPTOPHAN SYNTHASE ALPHA CHAIN, CHLOROPLASTIC"/>
    <property type="match status" value="1"/>
</dbReference>
<dbReference type="NCBIfam" id="TIGR00262">
    <property type="entry name" value="trpA"/>
    <property type="match status" value="1"/>
</dbReference>
<evidence type="ECO:0000256" key="8">
    <source>
        <dbReference type="ARBA" id="ARBA00049047"/>
    </source>
</evidence>
<evidence type="ECO:0000256" key="9">
    <source>
        <dbReference type="HAMAP-Rule" id="MF_00131"/>
    </source>
</evidence>
<comment type="subunit">
    <text evidence="3 9">Tetramer of two alpha and two beta chains.</text>
</comment>